<evidence type="ECO:0000259" key="1">
    <source>
        <dbReference type="PROSITE" id="PS50801"/>
    </source>
</evidence>
<dbReference type="SUPFAM" id="SSF52091">
    <property type="entry name" value="SpoIIaa-like"/>
    <property type="match status" value="1"/>
</dbReference>
<dbReference type="Proteomes" id="UP000696294">
    <property type="component" value="Unassembled WGS sequence"/>
</dbReference>
<protein>
    <submittedName>
        <fullName evidence="2">STAS domain-containing protein</fullName>
    </submittedName>
</protein>
<dbReference type="PANTHER" id="PTHR33495">
    <property type="entry name" value="ANTI-SIGMA FACTOR ANTAGONIST TM_1081-RELATED-RELATED"/>
    <property type="match status" value="1"/>
</dbReference>
<dbReference type="CDD" id="cd07043">
    <property type="entry name" value="STAS_anti-anti-sigma_factors"/>
    <property type="match status" value="1"/>
</dbReference>
<comment type="caution">
    <text evidence="2">The sequence shown here is derived from an EMBL/GenBank/DDBJ whole genome shotgun (WGS) entry which is preliminary data.</text>
</comment>
<dbReference type="RefSeq" id="WP_168021793.1">
    <property type="nucleotide sequence ID" value="NZ_JAATEP010000093.1"/>
</dbReference>
<sequence length="93" mass="9727">MPSSSKRAAGLATTWVLDLSEVPLLGQAGLRVLVNVRALIRSHGGDLHLAALQHAPARVLNATGARPALTVHHSVQQAVLTALHASHGPRDEP</sequence>
<organism evidence="2 3">
    <name type="scientific">Nonomuraea composti</name>
    <dbReference type="NCBI Taxonomy" id="2720023"/>
    <lineage>
        <taxon>Bacteria</taxon>
        <taxon>Bacillati</taxon>
        <taxon>Actinomycetota</taxon>
        <taxon>Actinomycetes</taxon>
        <taxon>Streptosporangiales</taxon>
        <taxon>Streptosporangiaceae</taxon>
        <taxon>Nonomuraea</taxon>
    </lineage>
</organism>
<dbReference type="Gene3D" id="3.30.750.24">
    <property type="entry name" value="STAS domain"/>
    <property type="match status" value="1"/>
</dbReference>
<dbReference type="PANTHER" id="PTHR33495:SF2">
    <property type="entry name" value="ANTI-SIGMA FACTOR ANTAGONIST TM_1081-RELATED"/>
    <property type="match status" value="1"/>
</dbReference>
<keyword evidence="3" id="KW-1185">Reference proteome</keyword>
<dbReference type="PROSITE" id="PS50801">
    <property type="entry name" value="STAS"/>
    <property type="match status" value="1"/>
</dbReference>
<accession>A0ABX1BRH7</accession>
<evidence type="ECO:0000313" key="2">
    <source>
        <dbReference type="EMBL" id="NJP98479.1"/>
    </source>
</evidence>
<dbReference type="InterPro" id="IPR002645">
    <property type="entry name" value="STAS_dom"/>
</dbReference>
<gene>
    <name evidence="2" type="ORF">HCN51_55210</name>
</gene>
<proteinExistence type="predicted"/>
<name>A0ABX1BRH7_9ACTN</name>
<dbReference type="InterPro" id="IPR036513">
    <property type="entry name" value="STAS_dom_sf"/>
</dbReference>
<reference evidence="2 3" key="1">
    <citation type="submission" date="2020-03" db="EMBL/GenBank/DDBJ databases">
        <title>WGS of actinomycetes isolated from Thailand.</title>
        <authorList>
            <person name="Thawai C."/>
        </authorList>
    </citation>
    <scope>NUCLEOTIDE SEQUENCE [LARGE SCALE GENOMIC DNA]</scope>
    <source>
        <strain evidence="2 3">FMUSA5-5</strain>
    </source>
</reference>
<dbReference type="Pfam" id="PF01740">
    <property type="entry name" value="STAS"/>
    <property type="match status" value="1"/>
</dbReference>
<dbReference type="EMBL" id="JAATEP010000093">
    <property type="protein sequence ID" value="NJP98479.1"/>
    <property type="molecule type" value="Genomic_DNA"/>
</dbReference>
<evidence type="ECO:0000313" key="3">
    <source>
        <dbReference type="Proteomes" id="UP000696294"/>
    </source>
</evidence>
<feature type="domain" description="STAS" evidence="1">
    <location>
        <begin position="16"/>
        <end position="82"/>
    </location>
</feature>